<dbReference type="SUPFAM" id="SSF110849">
    <property type="entry name" value="ParB/Sulfiredoxin"/>
    <property type="match status" value="1"/>
</dbReference>
<dbReference type="CDD" id="cd16387">
    <property type="entry name" value="ParB_N_Srx"/>
    <property type="match status" value="1"/>
</dbReference>
<keyword evidence="3" id="KW-1185">Reference proteome</keyword>
<dbReference type="Proteomes" id="UP001596107">
    <property type="component" value="Unassembled WGS sequence"/>
</dbReference>
<evidence type="ECO:0000313" key="3">
    <source>
        <dbReference type="Proteomes" id="UP001596107"/>
    </source>
</evidence>
<dbReference type="InterPro" id="IPR003115">
    <property type="entry name" value="ParB_N"/>
</dbReference>
<protein>
    <submittedName>
        <fullName evidence="2">ParB/RepB/Spo0J family partition protein</fullName>
    </submittedName>
</protein>
<dbReference type="SMART" id="SM00470">
    <property type="entry name" value="ParB"/>
    <property type="match status" value="1"/>
</dbReference>
<dbReference type="Gene3D" id="3.90.1530.10">
    <property type="entry name" value="Conserved hypothetical protein from pyrococcus furiosus pfu- 392566-001, ParB domain"/>
    <property type="match status" value="1"/>
</dbReference>
<evidence type="ECO:0000259" key="1">
    <source>
        <dbReference type="SMART" id="SM00470"/>
    </source>
</evidence>
<dbReference type="EMBL" id="JBHSNB010000004">
    <property type="protein sequence ID" value="MFC5586653.1"/>
    <property type="molecule type" value="Genomic_DNA"/>
</dbReference>
<dbReference type="RefSeq" id="WP_223022258.1">
    <property type="nucleotide sequence ID" value="NZ_CP078143.1"/>
</dbReference>
<accession>A0ABW0TBX1</accession>
<name>A0ABW0TBX1_9HYPH</name>
<proteinExistence type="predicted"/>
<organism evidence="2 3">
    <name type="scientific">Nitratireductor kimnyeongensis</name>
    <dbReference type="NCBI Taxonomy" id="430679"/>
    <lineage>
        <taxon>Bacteria</taxon>
        <taxon>Pseudomonadati</taxon>
        <taxon>Pseudomonadota</taxon>
        <taxon>Alphaproteobacteria</taxon>
        <taxon>Hyphomicrobiales</taxon>
        <taxon>Phyllobacteriaceae</taxon>
        <taxon>Nitratireductor</taxon>
    </lineage>
</organism>
<comment type="caution">
    <text evidence="2">The sequence shown here is derived from an EMBL/GenBank/DDBJ whole genome shotgun (WGS) entry which is preliminary data.</text>
</comment>
<feature type="domain" description="ParB-like N-terminal" evidence="1">
    <location>
        <begin position="37"/>
        <end position="134"/>
    </location>
</feature>
<gene>
    <name evidence="2" type="ORF">ACFPOD_16175</name>
</gene>
<reference evidence="3" key="1">
    <citation type="journal article" date="2019" name="Int. J. Syst. Evol. Microbiol.">
        <title>The Global Catalogue of Microorganisms (GCM) 10K type strain sequencing project: providing services to taxonomists for standard genome sequencing and annotation.</title>
        <authorList>
            <consortium name="The Broad Institute Genomics Platform"/>
            <consortium name="The Broad Institute Genome Sequencing Center for Infectious Disease"/>
            <person name="Wu L."/>
            <person name="Ma J."/>
        </authorList>
    </citation>
    <scope>NUCLEOTIDE SEQUENCE [LARGE SCALE GENOMIC DNA]</scope>
    <source>
        <strain evidence="3">JCM 3366</strain>
    </source>
</reference>
<dbReference type="InterPro" id="IPR036086">
    <property type="entry name" value="ParB/Sulfiredoxin_sf"/>
</dbReference>
<evidence type="ECO:0000313" key="2">
    <source>
        <dbReference type="EMBL" id="MFC5586653.1"/>
    </source>
</evidence>
<sequence>MTISGPELTLTEGLKLIRKSLRACGTTSPIPHPKRLGRREIARMVSVFQPRMLQGRLAEDECHIEELQAAIGHGEEPRMLDPITVWWGGDIYYVVDGHHRLTAYDRQKVTTDIPVEVFEGTLDQAMAHSAALNSKNRLPMRLEDKLNYAWRLVLVSSLSKRQIVDSCGVANGTVGEMRSVKAKLLEDPATTVEDLQSLSWKDARMNSRGVAAKELTCPEAAVRKRAERYVKSILRAVKDRPFVDPEAFAMALVMLDERLPSVLMQTDAWGDAFRETVEGLRNDLESARDLAALWDNEDDY</sequence>
<dbReference type="Pfam" id="PF02195">
    <property type="entry name" value="ParB_N"/>
    <property type="match status" value="1"/>
</dbReference>